<accession>A0A449IQU0</accession>
<evidence type="ECO:0000256" key="1">
    <source>
        <dbReference type="SAM" id="Phobius"/>
    </source>
</evidence>
<dbReference type="PANTHER" id="PTHR30199">
    <property type="entry name" value="MFS FAMILY TRANSPORTER, PREDICTED SUBSTRATE BENZOATE"/>
    <property type="match status" value="1"/>
</dbReference>
<dbReference type="InterPro" id="IPR004711">
    <property type="entry name" value="Benzoate_Transporter"/>
</dbReference>
<keyword evidence="1" id="KW-0472">Membrane</keyword>
<gene>
    <name evidence="2" type="primary">benE</name>
    <name evidence="2" type="ORF">NCTC10754_04482</name>
</gene>
<dbReference type="PANTHER" id="PTHR30199:SF0">
    <property type="entry name" value="INNER MEMBRANE PROTEIN YDCO"/>
    <property type="match status" value="1"/>
</dbReference>
<dbReference type="AlphaFoldDB" id="A0A449IQU0"/>
<sequence>MLSIAALALFGSIMNGLSIAMGEAREREAALVTFMVTASGMTLFSIGSAFWGIVAGVLTLMILNVKSR</sequence>
<dbReference type="GO" id="GO:0042925">
    <property type="term" value="F:benzoate transmembrane transporter activity"/>
    <property type="evidence" value="ECO:0007669"/>
    <property type="project" value="InterPro"/>
</dbReference>
<feature type="transmembrane region" description="Helical" evidence="1">
    <location>
        <begin position="30"/>
        <end position="63"/>
    </location>
</feature>
<keyword evidence="1" id="KW-0812">Transmembrane</keyword>
<evidence type="ECO:0000313" key="3">
    <source>
        <dbReference type="Proteomes" id="UP000330809"/>
    </source>
</evidence>
<reference evidence="2 3" key="1">
    <citation type="submission" date="2019-02" db="EMBL/GenBank/DDBJ databases">
        <authorList>
            <consortium name="Pathogen Informatics"/>
        </authorList>
    </citation>
    <scope>NUCLEOTIDE SEQUENCE [LARGE SCALE GENOMIC DNA]</scope>
    <source>
        <strain evidence="2 3">3012STDY7103891</strain>
    </source>
</reference>
<dbReference type="EMBL" id="CAACYJ010000040">
    <property type="protein sequence ID" value="VFB21808.1"/>
    <property type="molecule type" value="Genomic_DNA"/>
</dbReference>
<proteinExistence type="predicted"/>
<name>A0A449IQU0_PSEFR</name>
<keyword evidence="1" id="KW-1133">Transmembrane helix</keyword>
<protein>
    <submittedName>
        <fullName evidence="2">Benzoate transporter membrane protein</fullName>
    </submittedName>
</protein>
<dbReference type="Pfam" id="PF03594">
    <property type="entry name" value="BenE"/>
    <property type="match status" value="1"/>
</dbReference>
<evidence type="ECO:0000313" key="2">
    <source>
        <dbReference type="EMBL" id="VFB21808.1"/>
    </source>
</evidence>
<dbReference type="GO" id="GO:0005886">
    <property type="term" value="C:plasma membrane"/>
    <property type="evidence" value="ECO:0007669"/>
    <property type="project" value="TreeGrafter"/>
</dbReference>
<dbReference type="Proteomes" id="UP000330809">
    <property type="component" value="Unassembled WGS sequence"/>
</dbReference>
<organism evidence="2 3">
    <name type="scientific">Pseudomonas fragi</name>
    <dbReference type="NCBI Taxonomy" id="296"/>
    <lineage>
        <taxon>Bacteria</taxon>
        <taxon>Pseudomonadati</taxon>
        <taxon>Pseudomonadota</taxon>
        <taxon>Gammaproteobacteria</taxon>
        <taxon>Pseudomonadales</taxon>
        <taxon>Pseudomonadaceae</taxon>
        <taxon>Pseudomonas</taxon>
    </lineage>
</organism>